<protein>
    <submittedName>
        <fullName evidence="5">4-hydroxy-tetrahydrodipicolinate synthase</fullName>
        <ecNumber evidence="5">4.3.3.7</ecNumber>
    </submittedName>
</protein>
<comment type="caution">
    <text evidence="5">The sequence shown here is derived from an EMBL/GenBank/DDBJ whole genome shotgun (WGS) entry which is preliminary data.</text>
</comment>
<evidence type="ECO:0000256" key="4">
    <source>
        <dbReference type="PIRSR" id="PIRSR001365-2"/>
    </source>
</evidence>
<dbReference type="AlphaFoldDB" id="A0AAE2SXZ3"/>
<dbReference type="PIRSF" id="PIRSF001365">
    <property type="entry name" value="DHDPS"/>
    <property type="match status" value="1"/>
</dbReference>
<sequence length="294" mass="31363">MTQKFGLSVALATPFDSNGDIAIDVMIAQARRSLAAGCSSVTLFGTTGEGSSIGSRERERVFAAFRDAGIAAENIIVGVLVDAAEDAAIQADHALSQGVRNILLAPPSYFKNVSDDGVFHWYSAVFAILGDRARDIIVYNLPSLTMVPLTVSLIGRLRTAFPNIVTGVKDSSGDWPYTESLLKAHGDLIILVGDERHLARGVRLGSQGAISGMANFVPRDVKLMAEEGKDDPRIEGFVAELLKYPVVPAVKAMVAHVASEEIWLAVRPPLASISTEGQAQLALAFDRLFQSKAA</sequence>
<evidence type="ECO:0000313" key="6">
    <source>
        <dbReference type="Proteomes" id="UP000538507"/>
    </source>
</evidence>
<evidence type="ECO:0000256" key="3">
    <source>
        <dbReference type="PIRSR" id="PIRSR001365-1"/>
    </source>
</evidence>
<feature type="active site" description="Proton donor/acceptor" evidence="3">
    <location>
        <position position="139"/>
    </location>
</feature>
<dbReference type="PANTHER" id="PTHR12128">
    <property type="entry name" value="DIHYDRODIPICOLINATE SYNTHASE"/>
    <property type="match status" value="1"/>
</dbReference>
<dbReference type="PRINTS" id="PR00146">
    <property type="entry name" value="DHPICSNTHASE"/>
</dbReference>
<feature type="active site" description="Schiff-base intermediate with substrate" evidence="3">
    <location>
        <position position="169"/>
    </location>
</feature>
<dbReference type="RefSeq" id="WP_183609139.1">
    <property type="nucleotide sequence ID" value="NZ_JACHAZ010000005.1"/>
</dbReference>
<dbReference type="SMART" id="SM01130">
    <property type="entry name" value="DHDPS"/>
    <property type="match status" value="1"/>
</dbReference>
<gene>
    <name evidence="5" type="ORF">GGE16_004501</name>
</gene>
<evidence type="ECO:0000256" key="1">
    <source>
        <dbReference type="ARBA" id="ARBA00023239"/>
    </source>
</evidence>
<dbReference type="PANTHER" id="PTHR12128:SF67">
    <property type="entry name" value="BLR3884 PROTEIN"/>
    <property type="match status" value="1"/>
</dbReference>
<keyword evidence="1 2" id="KW-0456">Lyase</keyword>
<dbReference type="Pfam" id="PF00701">
    <property type="entry name" value="DHDPS"/>
    <property type="match status" value="1"/>
</dbReference>
<feature type="binding site" evidence="4">
    <location>
        <position position="210"/>
    </location>
    <ligand>
        <name>pyruvate</name>
        <dbReference type="ChEBI" id="CHEBI:15361"/>
    </ligand>
</feature>
<accession>A0AAE2SXZ3</accession>
<proteinExistence type="inferred from homology"/>
<name>A0AAE2SXZ3_RHILE</name>
<feature type="binding site" evidence="4">
    <location>
        <position position="47"/>
    </location>
    <ligand>
        <name>pyruvate</name>
        <dbReference type="ChEBI" id="CHEBI:15361"/>
    </ligand>
</feature>
<dbReference type="InterPro" id="IPR002220">
    <property type="entry name" value="DapA-like"/>
</dbReference>
<dbReference type="EMBL" id="JACIGO010000006">
    <property type="protein sequence ID" value="MBB4292422.1"/>
    <property type="molecule type" value="Genomic_DNA"/>
</dbReference>
<evidence type="ECO:0000256" key="2">
    <source>
        <dbReference type="PIRNR" id="PIRNR001365"/>
    </source>
</evidence>
<organism evidence="5 6">
    <name type="scientific">Rhizobium leguminosarum</name>
    <dbReference type="NCBI Taxonomy" id="384"/>
    <lineage>
        <taxon>Bacteria</taxon>
        <taxon>Pseudomonadati</taxon>
        <taxon>Pseudomonadota</taxon>
        <taxon>Alphaproteobacteria</taxon>
        <taxon>Hyphomicrobiales</taxon>
        <taxon>Rhizobiaceae</taxon>
        <taxon>Rhizobium/Agrobacterium group</taxon>
        <taxon>Rhizobium</taxon>
    </lineage>
</organism>
<dbReference type="Proteomes" id="UP000538507">
    <property type="component" value="Unassembled WGS sequence"/>
</dbReference>
<evidence type="ECO:0000313" key="5">
    <source>
        <dbReference type="EMBL" id="MBB4292422.1"/>
    </source>
</evidence>
<reference evidence="5 6" key="1">
    <citation type="submission" date="2020-08" db="EMBL/GenBank/DDBJ databases">
        <title>Genomic Encyclopedia of Type Strains, Phase IV (KMG-V): Genome sequencing to study the core and pangenomes of soil and plant-associated prokaryotes.</title>
        <authorList>
            <person name="Whitman W."/>
        </authorList>
    </citation>
    <scope>NUCLEOTIDE SEQUENCE [LARGE SCALE GENOMIC DNA]</scope>
    <source>
        <strain evidence="5 6">SEMIA 415</strain>
    </source>
</reference>
<dbReference type="GO" id="GO:0008840">
    <property type="term" value="F:4-hydroxy-tetrahydrodipicolinate synthase activity"/>
    <property type="evidence" value="ECO:0007669"/>
    <property type="project" value="UniProtKB-EC"/>
</dbReference>
<comment type="similarity">
    <text evidence="2">Belongs to the DapA family.</text>
</comment>
<dbReference type="Gene3D" id="3.20.20.70">
    <property type="entry name" value="Aldolase class I"/>
    <property type="match status" value="1"/>
</dbReference>
<dbReference type="SUPFAM" id="SSF51569">
    <property type="entry name" value="Aldolase"/>
    <property type="match status" value="1"/>
</dbReference>
<dbReference type="EC" id="4.3.3.7" evidence="5"/>
<dbReference type="InterPro" id="IPR013785">
    <property type="entry name" value="Aldolase_TIM"/>
</dbReference>
<dbReference type="CDD" id="cd00408">
    <property type="entry name" value="DHDPS-like"/>
    <property type="match status" value="1"/>
</dbReference>